<keyword evidence="4" id="KW-1185">Reference proteome</keyword>
<feature type="region of interest" description="Disordered" evidence="1">
    <location>
        <begin position="1"/>
        <end position="23"/>
    </location>
</feature>
<proteinExistence type="predicted"/>
<dbReference type="EMBL" id="RIBY02000069">
    <property type="protein sequence ID" value="KAH9845411.1"/>
    <property type="molecule type" value="Genomic_DNA"/>
</dbReference>
<dbReference type="InterPro" id="IPR036188">
    <property type="entry name" value="FAD/NAD-bd_sf"/>
</dbReference>
<comment type="caution">
    <text evidence="3">The sequence shown here is derived from an EMBL/GenBank/DDBJ whole genome shotgun (WGS) entry which is preliminary data.</text>
</comment>
<dbReference type="Pfam" id="PF01266">
    <property type="entry name" value="DAO"/>
    <property type="match status" value="1"/>
</dbReference>
<reference evidence="3 4" key="2">
    <citation type="journal article" date="2021" name="Curr. Genet.">
        <title>Genetic response to nitrogen starvation in the aggressive Eucalyptus foliar pathogen Teratosphaeria destructans.</title>
        <authorList>
            <person name="Havenga M."/>
            <person name="Wingfield B.D."/>
            <person name="Wingfield M.J."/>
            <person name="Dreyer L.L."/>
            <person name="Roets F."/>
            <person name="Aylward J."/>
        </authorList>
    </citation>
    <scope>NUCLEOTIDE SEQUENCE [LARGE SCALE GENOMIC DNA]</scope>
    <source>
        <strain evidence="3">CMW44962</strain>
    </source>
</reference>
<dbReference type="InterPro" id="IPR006076">
    <property type="entry name" value="FAD-dep_OxRdtase"/>
</dbReference>
<name>A0A9W7T1M9_9PEZI</name>
<feature type="region of interest" description="Disordered" evidence="1">
    <location>
        <begin position="250"/>
        <end position="285"/>
    </location>
</feature>
<dbReference type="PANTHER" id="PTHR13847">
    <property type="entry name" value="SARCOSINE DEHYDROGENASE-RELATED"/>
    <property type="match status" value="1"/>
</dbReference>
<dbReference type="PANTHER" id="PTHR13847:SF129">
    <property type="entry name" value="FAD DEPENDENT OXIDOREDUCTASE"/>
    <property type="match status" value="1"/>
</dbReference>
<feature type="domain" description="FAD dependent oxidoreductase" evidence="2">
    <location>
        <begin position="49"/>
        <end position="213"/>
    </location>
</feature>
<dbReference type="Proteomes" id="UP001138500">
    <property type="component" value="Unassembled WGS sequence"/>
</dbReference>
<organism evidence="3 4">
    <name type="scientific">Teratosphaeria destructans</name>
    <dbReference type="NCBI Taxonomy" id="418781"/>
    <lineage>
        <taxon>Eukaryota</taxon>
        <taxon>Fungi</taxon>
        <taxon>Dikarya</taxon>
        <taxon>Ascomycota</taxon>
        <taxon>Pezizomycotina</taxon>
        <taxon>Dothideomycetes</taxon>
        <taxon>Dothideomycetidae</taxon>
        <taxon>Mycosphaerellales</taxon>
        <taxon>Teratosphaeriaceae</taxon>
        <taxon>Teratosphaeria</taxon>
    </lineage>
</organism>
<sequence length="285" mass="31497">MSREHPSLPRPRQPAGLPSEKSTLSFWHTQPSPLLTGHRSTRNLPESADVVIIGSGISGASIAHHLLTSTVSTSKRLDVVMLEAREACWGATGRNGGHCQPILFEHPHDPSIGEFELANFHALQQLIDQENIDCEFVAQPGVRGIYSDHHLEATRRALATMESTAPELRKRMTFHTEPDDLARLRLPTAKAAVVTDVAARMWPYKFVAHILEHLLTSDPHTLNATKQYQKPVGRRPIDALPIHSHIHSKDLLGSCSTPPPSNPPSDCQKTSRLIRDPDPSSVRQV</sequence>
<dbReference type="Gene3D" id="3.30.9.10">
    <property type="entry name" value="D-Amino Acid Oxidase, subunit A, domain 2"/>
    <property type="match status" value="1"/>
</dbReference>
<dbReference type="Gene3D" id="3.50.50.60">
    <property type="entry name" value="FAD/NAD(P)-binding domain"/>
    <property type="match status" value="1"/>
</dbReference>
<protein>
    <submittedName>
        <fullName evidence="3">FAD dependent oxidoreductase</fullName>
    </submittedName>
</protein>
<dbReference type="SUPFAM" id="SSF51905">
    <property type="entry name" value="FAD/NAD(P)-binding domain"/>
    <property type="match status" value="1"/>
</dbReference>
<evidence type="ECO:0000256" key="1">
    <source>
        <dbReference type="SAM" id="MobiDB-lite"/>
    </source>
</evidence>
<evidence type="ECO:0000313" key="3">
    <source>
        <dbReference type="EMBL" id="KAH9845411.1"/>
    </source>
</evidence>
<dbReference type="OrthoDB" id="429143at2759"/>
<dbReference type="AlphaFoldDB" id="A0A9W7T1M9"/>
<reference evidence="3 4" key="1">
    <citation type="journal article" date="2018" name="IMA Fungus">
        <title>IMA Genome-F 10: Nine draft genome sequences of Claviceps purpurea s.lat., including C. arundinis, C. humidiphila, and C. cf. spartinae, pseudomolecules for the pitch canker pathogen Fusarium circinatum, draft genome of Davidsoniella eucalypti, Grosmannia galeiformis, Quambalaria eucalypti, and Teratosphaeria destructans.</title>
        <authorList>
            <person name="Wingfield B.D."/>
            <person name="Liu M."/>
            <person name="Nguyen H.D."/>
            <person name="Lane F.A."/>
            <person name="Morgan S.W."/>
            <person name="De Vos L."/>
            <person name="Wilken P.M."/>
            <person name="Duong T.A."/>
            <person name="Aylward J."/>
            <person name="Coetzee M.P."/>
            <person name="Dadej K."/>
            <person name="De Beer Z.W."/>
            <person name="Findlay W."/>
            <person name="Havenga M."/>
            <person name="Kolarik M."/>
            <person name="Menzies J.G."/>
            <person name="Naidoo K."/>
            <person name="Pochopski O."/>
            <person name="Shoukouhi P."/>
            <person name="Santana Q.C."/>
            <person name="Seifert K.A."/>
            <person name="Soal N."/>
            <person name="Steenkamp E.T."/>
            <person name="Tatham C.T."/>
            <person name="van der Nest M.A."/>
            <person name="Wingfield M.J."/>
        </authorList>
    </citation>
    <scope>NUCLEOTIDE SEQUENCE [LARGE SCALE GENOMIC DNA]</scope>
    <source>
        <strain evidence="3">CMW44962</strain>
    </source>
</reference>
<evidence type="ECO:0000259" key="2">
    <source>
        <dbReference type="Pfam" id="PF01266"/>
    </source>
</evidence>
<gene>
    <name evidence="3" type="ORF">Tdes44962_MAKER06617</name>
</gene>
<dbReference type="GO" id="GO:0005737">
    <property type="term" value="C:cytoplasm"/>
    <property type="evidence" value="ECO:0007669"/>
    <property type="project" value="TreeGrafter"/>
</dbReference>
<evidence type="ECO:0000313" key="4">
    <source>
        <dbReference type="Proteomes" id="UP001138500"/>
    </source>
</evidence>
<accession>A0A9W7T1M9</accession>